<protein>
    <submittedName>
        <fullName evidence="2">Uncharacterized protein</fullName>
    </submittedName>
</protein>
<reference evidence="2 3" key="1">
    <citation type="journal article" date="2016" name="Mol. Biol. Evol.">
        <title>Comparative Genomics of Early-Diverging Mushroom-Forming Fungi Provides Insights into the Origins of Lignocellulose Decay Capabilities.</title>
        <authorList>
            <person name="Nagy L.G."/>
            <person name="Riley R."/>
            <person name="Tritt A."/>
            <person name="Adam C."/>
            <person name="Daum C."/>
            <person name="Floudas D."/>
            <person name="Sun H."/>
            <person name="Yadav J.S."/>
            <person name="Pangilinan J."/>
            <person name="Larsson K.H."/>
            <person name="Matsuura K."/>
            <person name="Barry K."/>
            <person name="Labutti K."/>
            <person name="Kuo R."/>
            <person name="Ohm R.A."/>
            <person name="Bhattacharya S.S."/>
            <person name="Shirouzu T."/>
            <person name="Yoshinaga Y."/>
            <person name="Martin F.M."/>
            <person name="Grigoriev I.V."/>
            <person name="Hibbett D.S."/>
        </authorList>
    </citation>
    <scope>NUCLEOTIDE SEQUENCE [LARGE SCALE GENOMIC DNA]</scope>
    <source>
        <strain evidence="2 3">CBS 109695</strain>
    </source>
</reference>
<organism evidence="2 3">
    <name type="scientific">Athelia psychrophila</name>
    <dbReference type="NCBI Taxonomy" id="1759441"/>
    <lineage>
        <taxon>Eukaryota</taxon>
        <taxon>Fungi</taxon>
        <taxon>Dikarya</taxon>
        <taxon>Basidiomycota</taxon>
        <taxon>Agaricomycotina</taxon>
        <taxon>Agaricomycetes</taxon>
        <taxon>Agaricomycetidae</taxon>
        <taxon>Atheliales</taxon>
        <taxon>Atheliaceae</taxon>
        <taxon>Athelia</taxon>
    </lineage>
</organism>
<evidence type="ECO:0000313" key="3">
    <source>
        <dbReference type="Proteomes" id="UP000076532"/>
    </source>
</evidence>
<evidence type="ECO:0000256" key="1">
    <source>
        <dbReference type="SAM" id="MobiDB-lite"/>
    </source>
</evidence>
<feature type="region of interest" description="Disordered" evidence="1">
    <location>
        <begin position="306"/>
        <end position="339"/>
    </location>
</feature>
<feature type="compositionally biased region" description="Polar residues" evidence="1">
    <location>
        <begin position="307"/>
        <end position="316"/>
    </location>
</feature>
<keyword evidence="3" id="KW-1185">Reference proteome</keyword>
<accession>A0A166R6K7</accession>
<proteinExistence type="predicted"/>
<gene>
    <name evidence="2" type="ORF">FIBSPDRAFT_927915</name>
</gene>
<name>A0A166R6K7_9AGAM</name>
<dbReference type="EMBL" id="KV417506">
    <property type="protein sequence ID" value="KZP27958.1"/>
    <property type="molecule type" value="Genomic_DNA"/>
</dbReference>
<dbReference type="AlphaFoldDB" id="A0A166R6K7"/>
<sequence>MPRTFYHWASLLPIDDGDQSDNSRFRLSEDGRGVHYLNGGGVGGWVGFQLAVELEYVGGDGDDKIAELTAGLEFRLINSKLRRGWLRSARQVISTFWGLARGCIASKSRHFGLRIDHKIADNQLGWPETLANPKIRRIRALPLVVAPHGGPSSAGRIKPLAYDTNVEGDANRRTVNLDQLSYSGRLVCAMTHQLQEHSEWLVLFGAGCVCYGDVLDDGFFDAVLYDDGFFDAVSYRNSSAVFPGPWVTSALVDGDSDYTRGMVILKKEGGISGSRSWDPCRWWLSTMEVFPPTLASLPPKLRRRVKSNVNSNAPSQHQHDLHPTAHTDVSLDSAISTPA</sequence>
<dbReference type="Proteomes" id="UP000076532">
    <property type="component" value="Unassembled WGS sequence"/>
</dbReference>
<evidence type="ECO:0000313" key="2">
    <source>
        <dbReference type="EMBL" id="KZP27958.1"/>
    </source>
</evidence>